<proteinExistence type="predicted"/>
<feature type="compositionally biased region" description="Polar residues" evidence="1">
    <location>
        <begin position="97"/>
        <end position="120"/>
    </location>
</feature>
<comment type="caution">
    <text evidence="3">The sequence shown here is derived from an EMBL/GenBank/DDBJ whole genome shotgun (WGS) entry which is preliminary data.</text>
</comment>
<feature type="compositionally biased region" description="Polar residues" evidence="1">
    <location>
        <begin position="143"/>
        <end position="152"/>
    </location>
</feature>
<accession>A0A841CTP2</accession>
<feature type="transmembrane region" description="Helical" evidence="2">
    <location>
        <begin position="44"/>
        <end position="64"/>
    </location>
</feature>
<evidence type="ECO:0000256" key="1">
    <source>
        <dbReference type="SAM" id="MobiDB-lite"/>
    </source>
</evidence>
<keyword evidence="2" id="KW-1133">Transmembrane helix</keyword>
<feature type="compositionally biased region" description="Low complexity" evidence="1">
    <location>
        <begin position="121"/>
        <end position="142"/>
    </location>
</feature>
<reference evidence="3 4" key="1">
    <citation type="submission" date="2020-08" db="EMBL/GenBank/DDBJ databases">
        <title>Genomic Encyclopedia of Type Strains, Phase III (KMG-III): the genomes of soil and plant-associated and newly described type strains.</title>
        <authorList>
            <person name="Whitman W."/>
        </authorList>
    </citation>
    <scope>NUCLEOTIDE SEQUENCE [LARGE SCALE GENOMIC DNA]</scope>
    <source>
        <strain evidence="3 4">CECT 8640</strain>
    </source>
</reference>
<organism evidence="3 4">
    <name type="scientific">Saccharothrix tamanrassetensis</name>
    <dbReference type="NCBI Taxonomy" id="1051531"/>
    <lineage>
        <taxon>Bacteria</taxon>
        <taxon>Bacillati</taxon>
        <taxon>Actinomycetota</taxon>
        <taxon>Actinomycetes</taxon>
        <taxon>Pseudonocardiales</taxon>
        <taxon>Pseudonocardiaceae</taxon>
        <taxon>Saccharothrix</taxon>
    </lineage>
</organism>
<feature type="region of interest" description="Disordered" evidence="1">
    <location>
        <begin position="65"/>
        <end position="152"/>
    </location>
</feature>
<feature type="compositionally biased region" description="Polar residues" evidence="1">
    <location>
        <begin position="81"/>
        <end position="90"/>
    </location>
</feature>
<gene>
    <name evidence="3" type="ORF">FHS29_005405</name>
</gene>
<dbReference type="EMBL" id="JACHJN010000009">
    <property type="protein sequence ID" value="MBB5958796.1"/>
    <property type="molecule type" value="Genomic_DNA"/>
</dbReference>
<name>A0A841CTP2_9PSEU</name>
<dbReference type="AlphaFoldDB" id="A0A841CTP2"/>
<dbReference type="Proteomes" id="UP000547510">
    <property type="component" value="Unassembled WGS sequence"/>
</dbReference>
<sequence length="152" mass="15855">MTDTEEELRRLLARRADRVRSHLSGPAIRARAGARPRRGALRRYAPLASAAAVLAVVAVSLFLIPHGSPDRSDPARPPSSVTQTPRSAVTESPPPSVWSSTTKPESSATDPGSRTTDPGSRTTDPGSTSATTTTSRPVGTVGATTTFPAGDR</sequence>
<dbReference type="RefSeq" id="WP_184695088.1">
    <property type="nucleotide sequence ID" value="NZ_JACHJN010000009.1"/>
</dbReference>
<evidence type="ECO:0000313" key="4">
    <source>
        <dbReference type="Proteomes" id="UP000547510"/>
    </source>
</evidence>
<keyword evidence="2" id="KW-0812">Transmembrane</keyword>
<evidence type="ECO:0000313" key="3">
    <source>
        <dbReference type="EMBL" id="MBB5958796.1"/>
    </source>
</evidence>
<protein>
    <submittedName>
        <fullName evidence="3">Uncharacterized protein</fullName>
    </submittedName>
</protein>
<keyword evidence="4" id="KW-1185">Reference proteome</keyword>
<keyword evidence="2" id="KW-0472">Membrane</keyword>
<evidence type="ECO:0000256" key="2">
    <source>
        <dbReference type="SAM" id="Phobius"/>
    </source>
</evidence>